<dbReference type="GO" id="GO:0005737">
    <property type="term" value="C:cytoplasm"/>
    <property type="evidence" value="ECO:0007669"/>
    <property type="project" value="UniProtKB-SubCell"/>
</dbReference>
<dbReference type="InterPro" id="IPR013785">
    <property type="entry name" value="Aldolase_TIM"/>
</dbReference>
<evidence type="ECO:0000256" key="9">
    <source>
        <dbReference type="ARBA" id="ARBA00023102"/>
    </source>
</evidence>
<dbReference type="CDD" id="cd04732">
    <property type="entry name" value="HisA"/>
    <property type="match status" value="1"/>
</dbReference>
<evidence type="ECO:0000313" key="16">
    <source>
        <dbReference type="Proteomes" id="UP000824123"/>
    </source>
</evidence>
<name>A0A9D1LSP0_9FIRM</name>
<dbReference type="GO" id="GO:0003949">
    <property type="term" value="F:1-(5-phosphoribosyl)-5-[(5-phosphoribosylamino)methylideneamino]imidazole-4-carboxamide isomerase activity"/>
    <property type="evidence" value="ECO:0007669"/>
    <property type="project" value="UniProtKB-UniRule"/>
</dbReference>
<keyword evidence="7 12" id="KW-0963">Cytoplasm</keyword>
<evidence type="ECO:0000256" key="1">
    <source>
        <dbReference type="ARBA" id="ARBA00000901"/>
    </source>
</evidence>
<evidence type="ECO:0000256" key="5">
    <source>
        <dbReference type="ARBA" id="ARBA00012550"/>
    </source>
</evidence>
<dbReference type="FunFam" id="3.20.20.70:FF:000009">
    <property type="entry name" value="1-(5-phosphoribosyl)-5-[(5-phosphoribosylamino)methylideneamino] imidazole-4-carboxamide isomerase"/>
    <property type="match status" value="1"/>
</dbReference>
<evidence type="ECO:0000256" key="4">
    <source>
        <dbReference type="ARBA" id="ARBA00009667"/>
    </source>
</evidence>
<reference evidence="15" key="1">
    <citation type="submission" date="2020-10" db="EMBL/GenBank/DDBJ databases">
        <authorList>
            <person name="Gilroy R."/>
        </authorList>
    </citation>
    <scope>NUCLEOTIDE SEQUENCE</scope>
    <source>
        <strain evidence="15">ChiSxjej2B14-8506</strain>
    </source>
</reference>
<dbReference type="PANTHER" id="PTHR43090:SF2">
    <property type="entry name" value="1-(5-PHOSPHORIBOSYL)-5-[(5-PHOSPHORIBOSYLAMINO)METHYLIDENEAMINO] IMIDAZOLE-4-CARBOXAMIDE ISOMERASE"/>
    <property type="match status" value="1"/>
</dbReference>
<dbReference type="Pfam" id="PF00977">
    <property type="entry name" value="His_biosynth"/>
    <property type="match status" value="1"/>
</dbReference>
<evidence type="ECO:0000256" key="10">
    <source>
        <dbReference type="ARBA" id="ARBA00023235"/>
    </source>
</evidence>
<reference evidence="15" key="2">
    <citation type="journal article" date="2021" name="PeerJ">
        <title>Extensive microbial diversity within the chicken gut microbiome revealed by metagenomics and culture.</title>
        <authorList>
            <person name="Gilroy R."/>
            <person name="Ravi A."/>
            <person name="Getino M."/>
            <person name="Pursley I."/>
            <person name="Horton D.L."/>
            <person name="Alikhan N.F."/>
            <person name="Baker D."/>
            <person name="Gharbi K."/>
            <person name="Hall N."/>
            <person name="Watson M."/>
            <person name="Adriaenssens E.M."/>
            <person name="Foster-Nyarko E."/>
            <person name="Jarju S."/>
            <person name="Secka A."/>
            <person name="Antonio M."/>
            <person name="Oren A."/>
            <person name="Chaudhuri R.R."/>
            <person name="La Ragione R."/>
            <person name="Hildebrand F."/>
            <person name="Pallen M.J."/>
        </authorList>
    </citation>
    <scope>NUCLEOTIDE SEQUENCE</scope>
    <source>
        <strain evidence="15">ChiSxjej2B14-8506</strain>
    </source>
</reference>
<comment type="catalytic activity">
    <reaction evidence="1 12 14">
        <text>1-(5-phospho-beta-D-ribosyl)-5-[(5-phospho-beta-D-ribosylamino)methylideneamino]imidazole-4-carboxamide = 5-[(5-phospho-1-deoxy-D-ribulos-1-ylimino)methylamino]-1-(5-phospho-beta-D-ribosyl)imidazole-4-carboxamide</text>
        <dbReference type="Rhea" id="RHEA:15469"/>
        <dbReference type="ChEBI" id="CHEBI:58435"/>
        <dbReference type="ChEBI" id="CHEBI:58525"/>
        <dbReference type="EC" id="5.3.1.16"/>
    </reaction>
</comment>
<dbReference type="InterPro" id="IPR011060">
    <property type="entry name" value="RibuloseP-bd_barrel"/>
</dbReference>
<keyword evidence="8 12" id="KW-0028">Amino-acid biosynthesis</keyword>
<gene>
    <name evidence="12 15" type="primary">hisA</name>
    <name evidence="15" type="ORF">IAC59_08810</name>
</gene>
<keyword evidence="10 12" id="KW-0413">Isomerase</keyword>
<dbReference type="Proteomes" id="UP000824123">
    <property type="component" value="Unassembled WGS sequence"/>
</dbReference>
<dbReference type="GO" id="GO:0000162">
    <property type="term" value="P:L-tryptophan biosynthetic process"/>
    <property type="evidence" value="ECO:0007669"/>
    <property type="project" value="TreeGrafter"/>
</dbReference>
<dbReference type="EMBL" id="DVNK01000052">
    <property type="protein sequence ID" value="HIU47338.1"/>
    <property type="molecule type" value="Genomic_DNA"/>
</dbReference>
<dbReference type="NCBIfam" id="TIGR00007">
    <property type="entry name" value="1-(5-phosphoribosyl)-5-[(5-phosphoribosylamino)methylideneamino]imidazole-4-carboxamide isomerase"/>
    <property type="match status" value="1"/>
</dbReference>
<comment type="subcellular location">
    <subcellularLocation>
        <location evidence="2 12 14">Cytoplasm</location>
    </subcellularLocation>
</comment>
<dbReference type="NCBIfam" id="NF010112">
    <property type="entry name" value="PRK13585.1"/>
    <property type="match status" value="1"/>
</dbReference>
<evidence type="ECO:0000256" key="6">
    <source>
        <dbReference type="ARBA" id="ARBA00018464"/>
    </source>
</evidence>
<dbReference type="InterPro" id="IPR044524">
    <property type="entry name" value="Isoase_HisA-like"/>
</dbReference>
<dbReference type="SUPFAM" id="SSF51366">
    <property type="entry name" value="Ribulose-phoshate binding barrel"/>
    <property type="match status" value="1"/>
</dbReference>
<dbReference type="EC" id="5.3.1.16" evidence="5 12"/>
<dbReference type="HAMAP" id="MF_01014">
    <property type="entry name" value="HisA"/>
    <property type="match status" value="1"/>
</dbReference>
<protein>
    <recommendedName>
        <fullName evidence="6 12">1-(5-phosphoribosyl)-5-[(5-phosphoribosylamino)methylideneamino] imidazole-4-carboxamide isomerase</fullName>
        <ecNumber evidence="5 12">5.3.1.16</ecNumber>
    </recommendedName>
    <alternativeName>
        <fullName evidence="11 12">Phosphoribosylformimino-5-aminoimidazole carboxamide ribotide isomerase</fullName>
    </alternativeName>
</protein>
<comment type="similarity">
    <text evidence="4 12 13">Belongs to the HisA/HisF family.</text>
</comment>
<dbReference type="InterPro" id="IPR006062">
    <property type="entry name" value="His_biosynth"/>
</dbReference>
<dbReference type="AlphaFoldDB" id="A0A9D1LSP0"/>
<evidence type="ECO:0000256" key="3">
    <source>
        <dbReference type="ARBA" id="ARBA00005133"/>
    </source>
</evidence>
<dbReference type="InterPro" id="IPR023016">
    <property type="entry name" value="HisA/PriA"/>
</dbReference>
<comment type="pathway">
    <text evidence="3 12 14">Amino-acid biosynthesis; L-histidine biosynthesis; L-histidine from 5-phospho-alpha-D-ribose 1-diphosphate: step 4/9.</text>
</comment>
<sequence length="237" mass="25282">MNIYPAIDMVEGRAVRLKQGRADDMTVYGDPLMLARQFYGEGARYLHMVDLDGAFTGEGGNKALALEIARQVPAKIQLGGGIRDMATIERLLEGGIARVILGTAALKDPELVREAIKRYGGERIAIGIDARDGRVAVQGWVEGSDVTPLELALSMREAGALYIIYTDIARDGMLSGPSLSSIGDLVEKSGMRIIASGGVSSPEDVEKVKQLGCEGAIIGKALYEGRLTLGQALRIAH</sequence>
<evidence type="ECO:0000256" key="2">
    <source>
        <dbReference type="ARBA" id="ARBA00004496"/>
    </source>
</evidence>
<dbReference type="InterPro" id="IPR006063">
    <property type="entry name" value="HisA_bact_arch"/>
</dbReference>
<evidence type="ECO:0000313" key="15">
    <source>
        <dbReference type="EMBL" id="HIU47338.1"/>
    </source>
</evidence>
<evidence type="ECO:0000256" key="14">
    <source>
        <dbReference type="RuleBase" id="RU003658"/>
    </source>
</evidence>
<dbReference type="Gene3D" id="3.20.20.70">
    <property type="entry name" value="Aldolase class I"/>
    <property type="match status" value="1"/>
</dbReference>
<evidence type="ECO:0000256" key="12">
    <source>
        <dbReference type="HAMAP-Rule" id="MF_01014"/>
    </source>
</evidence>
<dbReference type="GO" id="GO:0000105">
    <property type="term" value="P:L-histidine biosynthetic process"/>
    <property type="evidence" value="ECO:0007669"/>
    <property type="project" value="UniProtKB-UniRule"/>
</dbReference>
<feature type="active site" description="Proton donor" evidence="12">
    <location>
        <position position="129"/>
    </location>
</feature>
<evidence type="ECO:0000256" key="7">
    <source>
        <dbReference type="ARBA" id="ARBA00022490"/>
    </source>
</evidence>
<evidence type="ECO:0000256" key="13">
    <source>
        <dbReference type="RuleBase" id="RU003657"/>
    </source>
</evidence>
<evidence type="ECO:0000256" key="11">
    <source>
        <dbReference type="ARBA" id="ARBA00030547"/>
    </source>
</evidence>
<evidence type="ECO:0000256" key="8">
    <source>
        <dbReference type="ARBA" id="ARBA00022605"/>
    </source>
</evidence>
<comment type="caution">
    <text evidence="15">The sequence shown here is derived from an EMBL/GenBank/DDBJ whole genome shotgun (WGS) entry which is preliminary data.</text>
</comment>
<organism evidence="15 16">
    <name type="scientific">Candidatus Fimadaptatus faecigallinarum</name>
    <dbReference type="NCBI Taxonomy" id="2840814"/>
    <lineage>
        <taxon>Bacteria</taxon>
        <taxon>Bacillati</taxon>
        <taxon>Bacillota</taxon>
        <taxon>Clostridia</taxon>
        <taxon>Eubacteriales</taxon>
        <taxon>Candidatus Fimadaptatus</taxon>
    </lineage>
</organism>
<accession>A0A9D1LSP0</accession>
<proteinExistence type="inferred from homology"/>
<feature type="active site" description="Proton acceptor" evidence="12">
    <location>
        <position position="8"/>
    </location>
</feature>
<dbReference type="PANTHER" id="PTHR43090">
    <property type="entry name" value="1-(5-PHOSPHORIBOSYL)-5-[(5-PHOSPHORIBOSYLAMINO)METHYLIDENEAMINO] IMIDAZOLE-4-CARBOXAMIDE ISOMERASE"/>
    <property type="match status" value="1"/>
</dbReference>
<keyword evidence="9 12" id="KW-0368">Histidine biosynthesis</keyword>